<sequence length="67" mass="7128">MAASTSEERTGIFNLRHLTGERCPACGGTGALRVDSENIDEHFEVEKRTLITECPRCAGTGYVAAAG</sequence>
<keyword evidence="2" id="KW-1185">Reference proteome</keyword>
<dbReference type="Gene3D" id="6.20.20.10">
    <property type="match status" value="1"/>
</dbReference>
<dbReference type="SUPFAM" id="SSF57938">
    <property type="entry name" value="DnaJ/Hsp40 cysteine-rich domain"/>
    <property type="match status" value="1"/>
</dbReference>
<protein>
    <recommendedName>
        <fullName evidence="3">Molecular chaperone DnaJ</fullName>
    </recommendedName>
</protein>
<dbReference type="RefSeq" id="WP_201693446.1">
    <property type="nucleotide sequence ID" value="NZ_JAEQND010000023.1"/>
</dbReference>
<dbReference type="Proteomes" id="UP000622707">
    <property type="component" value="Unassembled WGS sequence"/>
</dbReference>
<proteinExistence type="predicted"/>
<evidence type="ECO:0008006" key="3">
    <source>
        <dbReference type="Google" id="ProtNLM"/>
    </source>
</evidence>
<organism evidence="1 2">
    <name type="scientific">Ramlibacter alkalitolerans</name>
    <dbReference type="NCBI Taxonomy" id="2039631"/>
    <lineage>
        <taxon>Bacteria</taxon>
        <taxon>Pseudomonadati</taxon>
        <taxon>Pseudomonadota</taxon>
        <taxon>Betaproteobacteria</taxon>
        <taxon>Burkholderiales</taxon>
        <taxon>Comamonadaceae</taxon>
        <taxon>Ramlibacter</taxon>
    </lineage>
</organism>
<dbReference type="InterPro" id="IPR036410">
    <property type="entry name" value="HSP_DnaJ_Cys-rich_dom_sf"/>
</dbReference>
<evidence type="ECO:0000313" key="1">
    <source>
        <dbReference type="EMBL" id="MBL0428813.1"/>
    </source>
</evidence>
<gene>
    <name evidence="1" type="ORF">JI746_27170</name>
</gene>
<evidence type="ECO:0000313" key="2">
    <source>
        <dbReference type="Proteomes" id="UP000622707"/>
    </source>
</evidence>
<accession>A0ABS1JWW8</accession>
<reference evidence="1 2" key="1">
    <citation type="journal article" date="2017" name="Int. J. Syst. Evol. Microbiol.">
        <title>Ramlibacter alkalitolerans sp. nov., alkali-tolerant bacterium isolated from soil of ginseng.</title>
        <authorList>
            <person name="Lee D.H."/>
            <person name="Cha C.J."/>
        </authorList>
    </citation>
    <scope>NUCLEOTIDE SEQUENCE [LARGE SCALE GENOMIC DNA]</scope>
    <source>
        <strain evidence="1 2">KACC 19305</strain>
    </source>
</reference>
<comment type="caution">
    <text evidence="1">The sequence shown here is derived from an EMBL/GenBank/DDBJ whole genome shotgun (WGS) entry which is preliminary data.</text>
</comment>
<name>A0ABS1JWW8_9BURK</name>
<dbReference type="EMBL" id="JAEQND010000023">
    <property type="protein sequence ID" value="MBL0428813.1"/>
    <property type="molecule type" value="Genomic_DNA"/>
</dbReference>